<comment type="caution">
    <text evidence="4">The sequence shown here is derived from an EMBL/GenBank/DDBJ whole genome shotgun (WGS) entry which is preliminary data.</text>
</comment>
<organism evidence="4 5">
    <name type="scientific">Dactylosporangium siamense</name>
    <dbReference type="NCBI Taxonomy" id="685454"/>
    <lineage>
        <taxon>Bacteria</taxon>
        <taxon>Bacillati</taxon>
        <taxon>Actinomycetota</taxon>
        <taxon>Actinomycetes</taxon>
        <taxon>Micromonosporales</taxon>
        <taxon>Micromonosporaceae</taxon>
        <taxon>Dactylosporangium</taxon>
    </lineage>
</organism>
<dbReference type="Gene3D" id="1.10.10.10">
    <property type="entry name" value="Winged helix-like DNA-binding domain superfamily/Winged helix DNA-binding domain"/>
    <property type="match status" value="1"/>
</dbReference>
<protein>
    <submittedName>
        <fullName evidence="4">Transcriptional regulator</fullName>
    </submittedName>
</protein>
<dbReference type="PANTHER" id="PTHR16305">
    <property type="entry name" value="TESTICULAR SOLUBLE ADENYLYL CYCLASE"/>
    <property type="match status" value="1"/>
</dbReference>
<dbReference type="Pfam" id="PF00196">
    <property type="entry name" value="GerE"/>
    <property type="match status" value="1"/>
</dbReference>
<feature type="domain" description="HTH luxR-type" evidence="3">
    <location>
        <begin position="843"/>
        <end position="907"/>
    </location>
</feature>
<accession>A0A919PTV7</accession>
<keyword evidence="2" id="KW-0067">ATP-binding</keyword>
<evidence type="ECO:0000313" key="4">
    <source>
        <dbReference type="EMBL" id="GIG48318.1"/>
    </source>
</evidence>
<sequence length="907" mass="96263">MVVSTWPAAPFGRAELLAHARERLTGGGGVLLHGPAGIGKSTILDAIAGGETDALVLRAAAAEAEADLPYLALVDLFDGAPDAAEHLPPHLRAALDGALLRSALPATPHDQLAVRLAVLELLRALATERAVLLVLDDVQWIDEPSAEVLRFVARRIGETPVRILAAERVPDGDPATRLDLCPPPGTTLPVPPLPESDVADLLRARFGAEAGRAHLHRIYEASAGNPLYAVELGRALGTTPFPTTDPLPVPDRLRSLLTARLAALPAPDWPALLVVAAAARPSLALLRRCGLAEHHLDAALASSVLDVDGDGAIRFSHPLLREMVYADATVAARREAHERLADTVSDPVDRARHLAAARPEPDEALAECLADAASAARLRGAPAMAADLAALAAERTPRDTPGVGAVRRLSAAQYAYAAGSPVDARRHATAALRDAADRRTRIGARLLLVEMSGEDHSNSGPLLDAAFVEAVDTPDLLAHVRLYKGVKAYYDGDGEGALAELKRAEEAAELCGDMERLVEVLSWKGNILLGTQGDEYLERAGKLARGLSLTPATVAARQVAAMSRLFKGETAEAVRRIEALRIAVERAGTVRDLASVLVSVAGVYWRAGRCADAVAAGRECVRLYVDVETTPGPGYLVAALAESGGGTATAAAGYAERGLAACLAAGDEDWIKLAYAASGLVHVLRGDPVAAAEAMREAYALDQRLGRLDPGVLPWHADFIEALVGAGARAEAAEVLEEVNKHARHLDRTIVFLGLARARAVLTAATGEAREAAETLHRAIEEWQDHPYPLEVARAYYTLGGLERRAHRRGAARAALSEAVRRYAAAEAHPWREVAAADLARLDGGRGAGLSETERRIVELVRAGATNREIARALFLSIKAVEANLTRLYRRLNVRNRAQLARVLDPE</sequence>
<dbReference type="InterPro" id="IPR000792">
    <property type="entry name" value="Tscrpt_reg_LuxR_C"/>
</dbReference>
<dbReference type="InterPro" id="IPR036388">
    <property type="entry name" value="WH-like_DNA-bd_sf"/>
</dbReference>
<dbReference type="PROSITE" id="PS50043">
    <property type="entry name" value="HTH_LUXR_2"/>
    <property type="match status" value="1"/>
</dbReference>
<dbReference type="GO" id="GO:0003677">
    <property type="term" value="F:DNA binding"/>
    <property type="evidence" value="ECO:0007669"/>
    <property type="project" value="InterPro"/>
</dbReference>
<name>A0A919PTV7_9ACTN</name>
<reference evidence="4" key="1">
    <citation type="submission" date="2021-01" db="EMBL/GenBank/DDBJ databases">
        <title>Whole genome shotgun sequence of Dactylosporangium siamense NBRC 106093.</title>
        <authorList>
            <person name="Komaki H."/>
            <person name="Tamura T."/>
        </authorList>
    </citation>
    <scope>NUCLEOTIDE SEQUENCE</scope>
    <source>
        <strain evidence="4">NBRC 106093</strain>
    </source>
</reference>
<evidence type="ECO:0000259" key="3">
    <source>
        <dbReference type="PROSITE" id="PS50043"/>
    </source>
</evidence>
<dbReference type="PRINTS" id="PR00038">
    <property type="entry name" value="HTHLUXR"/>
</dbReference>
<proteinExistence type="predicted"/>
<dbReference type="Proteomes" id="UP000660611">
    <property type="component" value="Unassembled WGS sequence"/>
</dbReference>
<dbReference type="SUPFAM" id="SSF46894">
    <property type="entry name" value="C-terminal effector domain of the bipartite response regulators"/>
    <property type="match status" value="1"/>
</dbReference>
<keyword evidence="1" id="KW-0547">Nucleotide-binding</keyword>
<dbReference type="SMART" id="SM00421">
    <property type="entry name" value="HTH_LUXR"/>
    <property type="match status" value="1"/>
</dbReference>
<dbReference type="PANTHER" id="PTHR16305:SF35">
    <property type="entry name" value="TRANSCRIPTIONAL ACTIVATOR DOMAIN"/>
    <property type="match status" value="1"/>
</dbReference>
<evidence type="ECO:0000256" key="2">
    <source>
        <dbReference type="ARBA" id="ARBA00022840"/>
    </source>
</evidence>
<keyword evidence="5" id="KW-1185">Reference proteome</keyword>
<dbReference type="RefSeq" id="WP_203850021.1">
    <property type="nucleotide sequence ID" value="NZ_BONQ01000099.1"/>
</dbReference>
<gene>
    <name evidence="4" type="ORF">Dsi01nite_063590</name>
</gene>
<dbReference type="EMBL" id="BONQ01000099">
    <property type="protein sequence ID" value="GIG48318.1"/>
    <property type="molecule type" value="Genomic_DNA"/>
</dbReference>
<dbReference type="CDD" id="cd06170">
    <property type="entry name" value="LuxR_C_like"/>
    <property type="match status" value="1"/>
</dbReference>
<dbReference type="Pfam" id="PF13191">
    <property type="entry name" value="AAA_16"/>
    <property type="match status" value="1"/>
</dbReference>
<dbReference type="InterPro" id="IPR041664">
    <property type="entry name" value="AAA_16"/>
</dbReference>
<dbReference type="SUPFAM" id="SSF48452">
    <property type="entry name" value="TPR-like"/>
    <property type="match status" value="1"/>
</dbReference>
<dbReference type="GO" id="GO:0006355">
    <property type="term" value="P:regulation of DNA-templated transcription"/>
    <property type="evidence" value="ECO:0007669"/>
    <property type="project" value="InterPro"/>
</dbReference>
<dbReference type="Gene3D" id="3.40.50.300">
    <property type="entry name" value="P-loop containing nucleotide triphosphate hydrolases"/>
    <property type="match status" value="1"/>
</dbReference>
<dbReference type="InterPro" id="IPR011990">
    <property type="entry name" value="TPR-like_helical_dom_sf"/>
</dbReference>
<evidence type="ECO:0000313" key="5">
    <source>
        <dbReference type="Proteomes" id="UP000660611"/>
    </source>
</evidence>
<dbReference type="GO" id="GO:0005524">
    <property type="term" value="F:ATP binding"/>
    <property type="evidence" value="ECO:0007669"/>
    <property type="project" value="UniProtKB-KW"/>
</dbReference>
<evidence type="ECO:0000256" key="1">
    <source>
        <dbReference type="ARBA" id="ARBA00022741"/>
    </source>
</evidence>
<dbReference type="GO" id="GO:0004016">
    <property type="term" value="F:adenylate cyclase activity"/>
    <property type="evidence" value="ECO:0007669"/>
    <property type="project" value="TreeGrafter"/>
</dbReference>
<dbReference type="InterPro" id="IPR027417">
    <property type="entry name" value="P-loop_NTPase"/>
</dbReference>
<dbReference type="GO" id="GO:0005737">
    <property type="term" value="C:cytoplasm"/>
    <property type="evidence" value="ECO:0007669"/>
    <property type="project" value="TreeGrafter"/>
</dbReference>
<dbReference type="SUPFAM" id="SSF52540">
    <property type="entry name" value="P-loop containing nucleoside triphosphate hydrolases"/>
    <property type="match status" value="1"/>
</dbReference>
<dbReference type="InterPro" id="IPR016032">
    <property type="entry name" value="Sig_transdc_resp-reg_C-effctor"/>
</dbReference>
<dbReference type="AlphaFoldDB" id="A0A919PTV7"/>
<dbReference type="Gene3D" id="1.25.40.10">
    <property type="entry name" value="Tetratricopeptide repeat domain"/>
    <property type="match status" value="1"/>
</dbReference>